<evidence type="ECO:0000256" key="7">
    <source>
        <dbReference type="ARBA" id="ARBA00039669"/>
    </source>
</evidence>
<reference evidence="9" key="1">
    <citation type="journal article" date="2015" name="Elife">
        <title>Stem cells and fluid flow drive cyst formation in an invertebrate excretory organ.</title>
        <authorList>
            <person name="Thi-Kim Vu H."/>
            <person name="Rink J.C."/>
            <person name="McKinney S.A."/>
            <person name="McClain M."/>
            <person name="Lakshmanaperumal N."/>
            <person name="Alexander R."/>
            <person name="Sanchez Alvarado A."/>
        </authorList>
    </citation>
    <scope>NUCLEOTIDE SEQUENCE</scope>
</reference>
<feature type="transmembrane region" description="Helical" evidence="8">
    <location>
        <begin position="226"/>
        <end position="248"/>
    </location>
</feature>
<keyword evidence="6 8" id="KW-0472">Membrane</keyword>
<dbReference type="AlphaFoldDB" id="A0A0H3YFJ6"/>
<feature type="transmembrane region" description="Helical" evidence="8">
    <location>
        <begin position="288"/>
        <end position="309"/>
    </location>
</feature>
<dbReference type="GO" id="GO:0000139">
    <property type="term" value="C:Golgi membrane"/>
    <property type="evidence" value="ECO:0007669"/>
    <property type="project" value="TreeGrafter"/>
</dbReference>
<keyword evidence="3" id="KW-0813">Transport</keyword>
<dbReference type="InterPro" id="IPR013657">
    <property type="entry name" value="SCL35B1-4/HUT1"/>
</dbReference>
<keyword evidence="4 8" id="KW-0812">Transmembrane</keyword>
<evidence type="ECO:0000256" key="1">
    <source>
        <dbReference type="ARBA" id="ARBA00004141"/>
    </source>
</evidence>
<comment type="subcellular location">
    <subcellularLocation>
        <location evidence="1">Membrane</location>
        <topology evidence="1">Multi-pass membrane protein</topology>
    </subcellularLocation>
</comment>
<feature type="transmembrane region" description="Helical" evidence="8">
    <location>
        <begin position="74"/>
        <end position="97"/>
    </location>
</feature>
<evidence type="ECO:0000256" key="5">
    <source>
        <dbReference type="ARBA" id="ARBA00022989"/>
    </source>
</evidence>
<evidence type="ECO:0000256" key="2">
    <source>
        <dbReference type="ARBA" id="ARBA00010694"/>
    </source>
</evidence>
<feature type="transmembrane region" description="Helical" evidence="8">
    <location>
        <begin position="315"/>
        <end position="333"/>
    </location>
</feature>
<dbReference type="EMBL" id="KT163692">
    <property type="protein sequence ID" value="AKN21642.1"/>
    <property type="molecule type" value="mRNA"/>
</dbReference>
<dbReference type="GO" id="GO:0046964">
    <property type="term" value="F:3'-phosphoadenosine 5'-phosphosulfate transmembrane transporter activity"/>
    <property type="evidence" value="ECO:0007669"/>
    <property type="project" value="TreeGrafter"/>
</dbReference>
<evidence type="ECO:0000256" key="4">
    <source>
        <dbReference type="ARBA" id="ARBA00022692"/>
    </source>
</evidence>
<evidence type="ECO:0000256" key="8">
    <source>
        <dbReference type="SAM" id="Phobius"/>
    </source>
</evidence>
<keyword evidence="5 8" id="KW-1133">Transmembrane helix</keyword>
<sequence>MNFNQLDTVKINFENSNSYSLKVPNDPEVIVLGFDISKCKRSVQFITGCVGLFVFYIVYGYLQERIFLIPNFKLYGWYLTWFQFCIYSLLGLFETYISGITHKEVPWKIYVLIAFLTVCTMGLSNSSVGYLNYPTQVIFKCCKLIPTMIGGVLIQRISYNKLDITSVLLMVVGLIWFILAETSVQPNFNLYGVLLISLALCADGAIGNVQEKTMKKYSLTTSEMVLYSYTIGLVMISLGLIVSGQFVPAFTICAVDPFRTYGMFIIFSLSGYFGIQFVLMLVKNFGALPAVTVSTCRKAVTIILSFLFFQKPYTMTYLYAGLVVLLGIYLNLYSKNESHWKPKINNFILQIVRCCLKWRKEKNEIIV</sequence>
<name>A0A0H3YFJ6_SCHMD</name>
<evidence type="ECO:0000256" key="6">
    <source>
        <dbReference type="ARBA" id="ARBA00023136"/>
    </source>
</evidence>
<feature type="transmembrane region" description="Helical" evidence="8">
    <location>
        <begin position="188"/>
        <end position="206"/>
    </location>
</feature>
<organism evidence="9">
    <name type="scientific">Schmidtea mediterranea</name>
    <name type="common">Freshwater planarian flatworm</name>
    <dbReference type="NCBI Taxonomy" id="79327"/>
    <lineage>
        <taxon>Eukaryota</taxon>
        <taxon>Metazoa</taxon>
        <taxon>Spiralia</taxon>
        <taxon>Lophotrochozoa</taxon>
        <taxon>Platyhelminthes</taxon>
        <taxon>Rhabditophora</taxon>
        <taxon>Seriata</taxon>
        <taxon>Tricladida</taxon>
        <taxon>Continenticola</taxon>
        <taxon>Geoplanoidea</taxon>
        <taxon>Dugesiidae</taxon>
        <taxon>Schmidtea</taxon>
    </lineage>
</organism>
<feature type="transmembrane region" description="Helical" evidence="8">
    <location>
        <begin position="43"/>
        <end position="62"/>
    </location>
</feature>
<dbReference type="PANTHER" id="PTHR10778">
    <property type="entry name" value="SOLUTE CARRIER FAMILY 35 MEMBER B"/>
    <property type="match status" value="1"/>
</dbReference>
<dbReference type="PANTHER" id="PTHR10778:SF8">
    <property type="entry name" value="ADENOSINE 3'-PHOSPHO 5'-PHOSPHOSULFATE TRANSPORTER 2"/>
    <property type="match status" value="1"/>
</dbReference>
<protein>
    <recommendedName>
        <fullName evidence="7">Adenosine 3'-phospho 5'-phosphosulfate transporter 2</fullName>
    </recommendedName>
</protein>
<feature type="transmembrane region" description="Helical" evidence="8">
    <location>
        <begin position="162"/>
        <end position="182"/>
    </location>
</feature>
<dbReference type="GO" id="GO:0005789">
    <property type="term" value="C:endoplasmic reticulum membrane"/>
    <property type="evidence" value="ECO:0007669"/>
    <property type="project" value="TreeGrafter"/>
</dbReference>
<accession>A0A0H3YFJ6</accession>
<feature type="transmembrane region" description="Helical" evidence="8">
    <location>
        <begin position="109"/>
        <end position="131"/>
    </location>
</feature>
<feature type="transmembrane region" description="Helical" evidence="8">
    <location>
        <begin position="260"/>
        <end position="281"/>
    </location>
</feature>
<proteinExistence type="evidence at transcript level"/>
<evidence type="ECO:0000256" key="3">
    <source>
        <dbReference type="ARBA" id="ARBA00022448"/>
    </source>
</evidence>
<dbReference type="Pfam" id="PF08449">
    <property type="entry name" value="UAA"/>
    <property type="match status" value="1"/>
</dbReference>
<evidence type="ECO:0000313" key="9">
    <source>
        <dbReference type="EMBL" id="AKN21642.1"/>
    </source>
</evidence>
<comment type="similarity">
    <text evidence="2">Belongs to the nucleotide-sugar transporter family. SLC35B subfamily.</text>
</comment>
<dbReference type="OrthoDB" id="438495at2759"/>
<gene>
    <name evidence="9" type="primary">slc35b-2</name>
</gene>